<comment type="subcellular location">
    <subcellularLocation>
        <location evidence="3">Nucleus</location>
    </subcellularLocation>
    <subcellularLocation>
        <location evidence="3">Cytoplasm</location>
    </subcellularLocation>
    <text evidence="3">Nucleus and/or cytoplasm.</text>
</comment>
<dbReference type="Pfam" id="PF05843">
    <property type="entry name" value="Suf"/>
    <property type="match status" value="1"/>
</dbReference>
<evidence type="ECO:0000259" key="5">
    <source>
        <dbReference type="Pfam" id="PF05843"/>
    </source>
</evidence>
<dbReference type="InterPro" id="IPR011990">
    <property type="entry name" value="TPR-like_helical_dom_sf"/>
</dbReference>
<evidence type="ECO:0000313" key="7">
    <source>
        <dbReference type="Proteomes" id="UP000053820"/>
    </source>
</evidence>
<feature type="compositionally biased region" description="Basic and acidic residues" evidence="4">
    <location>
        <begin position="765"/>
        <end position="787"/>
    </location>
</feature>
<dbReference type="Gene3D" id="1.25.40.1040">
    <property type="match status" value="1"/>
</dbReference>
<comment type="function">
    <text evidence="3">Component of the cleavage factor IA (CFIA) complex, which is involved in the endonucleolytic cleavage during polyadenylation-dependent pre-mRNA 3'-end formation.</text>
</comment>
<feature type="region of interest" description="Disordered" evidence="4">
    <location>
        <begin position="829"/>
        <end position="871"/>
    </location>
</feature>
<gene>
    <name evidence="6" type="ORF">HYDPIDRAFT_184131</name>
</gene>
<dbReference type="GO" id="GO:0003729">
    <property type="term" value="F:mRNA binding"/>
    <property type="evidence" value="ECO:0007669"/>
    <property type="project" value="TreeGrafter"/>
</dbReference>
<feature type="compositionally biased region" description="Basic and acidic residues" evidence="4">
    <location>
        <begin position="741"/>
        <end position="750"/>
    </location>
</feature>
<feature type="region of interest" description="Disordered" evidence="4">
    <location>
        <begin position="697"/>
        <end position="788"/>
    </location>
</feature>
<accession>A0A0C9VZD5</accession>
<feature type="region of interest" description="Disordered" evidence="4">
    <location>
        <begin position="1"/>
        <end position="78"/>
    </location>
</feature>
<dbReference type="AlphaFoldDB" id="A0A0C9VZD5"/>
<evidence type="ECO:0000256" key="1">
    <source>
        <dbReference type="ARBA" id="ARBA00022737"/>
    </source>
</evidence>
<feature type="region of interest" description="Disordered" evidence="4">
    <location>
        <begin position="461"/>
        <end position="496"/>
    </location>
</feature>
<dbReference type="Proteomes" id="UP000053820">
    <property type="component" value="Unassembled WGS sequence"/>
</dbReference>
<protein>
    <recommendedName>
        <fullName evidence="3">mRNA 3'-end-processing protein RNA14</fullName>
    </recommendedName>
</protein>
<feature type="compositionally biased region" description="Basic and acidic residues" evidence="4">
    <location>
        <begin position="713"/>
        <end position="725"/>
    </location>
</feature>
<reference evidence="6 7" key="1">
    <citation type="submission" date="2014-04" db="EMBL/GenBank/DDBJ databases">
        <title>Evolutionary Origins and Diversification of the Mycorrhizal Mutualists.</title>
        <authorList>
            <consortium name="DOE Joint Genome Institute"/>
            <consortium name="Mycorrhizal Genomics Consortium"/>
            <person name="Kohler A."/>
            <person name="Kuo A."/>
            <person name="Nagy L.G."/>
            <person name="Floudas D."/>
            <person name="Copeland A."/>
            <person name="Barry K.W."/>
            <person name="Cichocki N."/>
            <person name="Veneault-Fourrey C."/>
            <person name="LaButti K."/>
            <person name="Lindquist E.A."/>
            <person name="Lipzen A."/>
            <person name="Lundell T."/>
            <person name="Morin E."/>
            <person name="Murat C."/>
            <person name="Riley R."/>
            <person name="Ohm R."/>
            <person name="Sun H."/>
            <person name="Tunlid A."/>
            <person name="Henrissat B."/>
            <person name="Grigoriev I.V."/>
            <person name="Hibbett D.S."/>
            <person name="Martin F."/>
        </authorList>
    </citation>
    <scope>NUCLEOTIDE SEQUENCE [LARGE SCALE GENOMIC DNA]</scope>
    <source>
        <strain evidence="6 7">MD-312</strain>
    </source>
</reference>
<feature type="compositionally biased region" description="Gly residues" evidence="4">
    <location>
        <begin position="856"/>
        <end position="871"/>
    </location>
</feature>
<dbReference type="InterPro" id="IPR003107">
    <property type="entry name" value="HAT"/>
</dbReference>
<sequence length="871" mass="99192">MTDMSEQQDSRNDIEETPTEIASQDVAYTGDKTQPSEEIMNALNALQPKSIHKATQNGHEPDLAHQENDQDAQQDPPSEWHALREKLREHPQDPEGWNKLVDIAENAGDLEQIKQTYEALLETYPNTSSAQIAYLNHFLSPGLFQYAEELFKRFLRTSPLVDLWKFYLTYVRRVNTAPNSREAVSRAYEFALNRIGQDKDSGEIWNDYIQFLKAGETTTTWEEQQKMDSLRKVYHRAVQIPLENVEKLWSELESFENTLNKITAKKFMSDLSPSYMQARTVLRQLQRHLGPLFPPPPPSSSSRPTLYLPPAPTFNAAERALVGSWKTYLKWEESNPLEFEEKDKATLISRIQGVYRKAVIRMRYYGEIWYMAFVWTNSIGKQEEALNILKAGMEANPTSFLLHFAYAELQESRKEHTEVTATFDKFLDVLRANLEELESRVNSANSSFSSDASGRTVPVVAPNTSTTSMEAGTISNNSSFATQSADEKPPKSKELQERRTEYGLVWIMYIRYARRAHDLKTFRAVFAKARKDRWTPWEVYEAAALMEYHCNKEGGMGVASRIFEKGLESFGDEIEFVLRYLGFLISVNDDNNARALFERVIPTFSAERARPLWERWARYEYQFGDLEAAQKLEKRIAEVYPTDPPIKRFAQRHTYLGTDAIAARDLGFAMAARQQTGPGSSGSTASLEKRTDSMLSITSTSHMQTEPPIKRRSSPDLKRREDSVKPDFAPPAKRQRPSSPVRDRDRERFNDGPPRGRRFGSPAGWEKERDRELHPIKREREQQDDKSSTLPAVLSWFVGQLPNPASFDGPIFRTDDLMMVFRNAVIPSATRRATPPPPAAPPRGAGRPPPDYGPYTGPGGVGGGGRGGRRY</sequence>
<feature type="compositionally biased region" description="Pro residues" evidence="4">
    <location>
        <begin position="834"/>
        <end position="852"/>
    </location>
</feature>
<dbReference type="PANTHER" id="PTHR19980:SF0">
    <property type="entry name" value="CLEAVAGE STIMULATION FACTOR SUBUNIT 3"/>
    <property type="match status" value="1"/>
</dbReference>
<keyword evidence="2 3" id="KW-0539">Nucleus</keyword>
<feature type="compositionally biased region" description="Polar residues" evidence="4">
    <location>
        <begin position="462"/>
        <end position="484"/>
    </location>
</feature>
<proteinExistence type="predicted"/>
<dbReference type="HOGENOM" id="CLU_007630_0_0_1"/>
<dbReference type="SUPFAM" id="SSF48452">
    <property type="entry name" value="TPR-like"/>
    <property type="match status" value="2"/>
</dbReference>
<dbReference type="OrthoDB" id="26282at2759"/>
<name>A0A0C9VZD5_9AGAM</name>
<feature type="compositionally biased region" description="Basic and acidic residues" evidence="4">
    <location>
        <begin position="59"/>
        <end position="68"/>
    </location>
</feature>
<evidence type="ECO:0000256" key="3">
    <source>
        <dbReference type="RuleBase" id="RU369035"/>
    </source>
</evidence>
<keyword evidence="3" id="KW-0507">mRNA processing</keyword>
<dbReference type="EMBL" id="KN839908">
    <property type="protein sequence ID" value="KIJ58848.1"/>
    <property type="molecule type" value="Genomic_DNA"/>
</dbReference>
<organism evidence="6 7">
    <name type="scientific">Hydnomerulius pinastri MD-312</name>
    <dbReference type="NCBI Taxonomy" id="994086"/>
    <lineage>
        <taxon>Eukaryota</taxon>
        <taxon>Fungi</taxon>
        <taxon>Dikarya</taxon>
        <taxon>Basidiomycota</taxon>
        <taxon>Agaricomycotina</taxon>
        <taxon>Agaricomycetes</taxon>
        <taxon>Agaricomycetidae</taxon>
        <taxon>Boletales</taxon>
        <taxon>Boletales incertae sedis</taxon>
        <taxon>Leucogyrophana</taxon>
    </lineage>
</organism>
<dbReference type="SMART" id="SM00386">
    <property type="entry name" value="HAT"/>
    <property type="match status" value="8"/>
</dbReference>
<evidence type="ECO:0000313" key="6">
    <source>
        <dbReference type="EMBL" id="KIJ58848.1"/>
    </source>
</evidence>
<feature type="domain" description="Suppressor of forked" evidence="5">
    <location>
        <begin position="81"/>
        <end position="666"/>
    </location>
</feature>
<keyword evidence="3" id="KW-0963">Cytoplasm</keyword>
<dbReference type="GO" id="GO:0180010">
    <property type="term" value="P:co-transcriptional mRNA 3'-end processing, cleavage and polyadenylation pathway"/>
    <property type="evidence" value="ECO:0007669"/>
    <property type="project" value="UniProtKB-UniRule"/>
</dbReference>
<dbReference type="GO" id="GO:0005634">
    <property type="term" value="C:nucleus"/>
    <property type="evidence" value="ECO:0007669"/>
    <property type="project" value="UniProtKB-SubCell"/>
</dbReference>
<feature type="compositionally biased region" description="Basic and acidic residues" evidence="4">
    <location>
        <begin position="485"/>
        <end position="496"/>
    </location>
</feature>
<dbReference type="InterPro" id="IPR045243">
    <property type="entry name" value="Rna14-like"/>
</dbReference>
<dbReference type="InterPro" id="IPR008847">
    <property type="entry name" value="Suf"/>
</dbReference>
<keyword evidence="7" id="KW-1185">Reference proteome</keyword>
<evidence type="ECO:0000256" key="4">
    <source>
        <dbReference type="SAM" id="MobiDB-lite"/>
    </source>
</evidence>
<dbReference type="PANTHER" id="PTHR19980">
    <property type="entry name" value="RNA CLEAVAGE STIMULATION FACTOR"/>
    <property type="match status" value="1"/>
</dbReference>
<dbReference type="GO" id="GO:0005737">
    <property type="term" value="C:cytoplasm"/>
    <property type="evidence" value="ECO:0007669"/>
    <property type="project" value="UniProtKB-SubCell"/>
</dbReference>
<keyword evidence="1" id="KW-0677">Repeat</keyword>
<evidence type="ECO:0000256" key="2">
    <source>
        <dbReference type="ARBA" id="ARBA00023242"/>
    </source>
</evidence>